<dbReference type="InterPro" id="IPR001387">
    <property type="entry name" value="Cro/C1-type_HTH"/>
</dbReference>
<dbReference type="Proteomes" id="UP000014970">
    <property type="component" value="Unassembled WGS sequence"/>
</dbReference>
<evidence type="ECO:0000256" key="1">
    <source>
        <dbReference type="SAM" id="Coils"/>
    </source>
</evidence>
<dbReference type="SMART" id="SM00530">
    <property type="entry name" value="HTH_XRE"/>
    <property type="match status" value="1"/>
</dbReference>
<dbReference type="PATRIC" id="fig|1340485.3.peg.1279"/>
<evidence type="ECO:0000259" key="3">
    <source>
        <dbReference type="PROSITE" id="PS50943"/>
    </source>
</evidence>
<keyword evidence="2" id="KW-0812">Transmembrane</keyword>
<dbReference type="EMBL" id="ATAA01000009">
    <property type="protein sequence ID" value="EPR94889.1"/>
    <property type="molecule type" value="Genomic_DNA"/>
</dbReference>
<evidence type="ECO:0000313" key="5">
    <source>
        <dbReference type="Proteomes" id="UP000014970"/>
    </source>
</evidence>
<feature type="coiled-coil region" evidence="1">
    <location>
        <begin position="155"/>
        <end position="189"/>
    </location>
</feature>
<feature type="domain" description="HTH cro/C1-type" evidence="3">
    <location>
        <begin position="11"/>
        <end position="65"/>
    </location>
</feature>
<evidence type="ECO:0000256" key="2">
    <source>
        <dbReference type="SAM" id="Phobius"/>
    </source>
</evidence>
<keyword evidence="1" id="KW-0175">Coiled coil</keyword>
<dbReference type="Pfam" id="PF13443">
    <property type="entry name" value="HTH_26"/>
    <property type="match status" value="1"/>
</dbReference>
<keyword evidence="2" id="KW-0472">Membrane</keyword>
<protein>
    <submittedName>
        <fullName evidence="4">Repressor</fullName>
    </submittedName>
</protein>
<organism evidence="4 5">
    <name type="scientific">Streptococcus mitis 18/56</name>
    <dbReference type="NCBI Taxonomy" id="1340485"/>
    <lineage>
        <taxon>Bacteria</taxon>
        <taxon>Bacillati</taxon>
        <taxon>Bacillota</taxon>
        <taxon>Bacilli</taxon>
        <taxon>Lactobacillales</taxon>
        <taxon>Streptococcaceae</taxon>
        <taxon>Streptococcus</taxon>
        <taxon>Streptococcus mitis group</taxon>
    </lineage>
</organism>
<sequence>MRSNSEIVDIIISEKDKKGLSLSELARRTGIAKSAMSRYLNKTRQFPLNKAQDFADVLEISVEYLLGYSKDDQINTQLNNLIDELTETLSIYREQYDTMKEILWERLKYLDQILREDEIHQPRAITTLNAIKNLVVNTDEMFELILSTKEGHFKLEKLKMIIQKSKDMEDAAEKERKKFENKIRKLKRSKKIMKFCPECGNSVVGCKFCPNCGYSINAPLKTTPQKVATPSSRPSTVRSKRTDKVGPLEIDKNHRTYRIHGARKAKGSSGLIGGTAKVVGKTTLALGTGGLSLIPSLIKKDKNDTDWYSFDDLVSYELVINDQSVVSGGVGQALVAGAVFGVIGAVAGGIVAKRKATTKILNMTIRITSNDFTKPVVFIDLIKKPVKNTSKEYKEAIENAQKIIGALDVITHNS</sequence>
<comment type="caution">
    <text evidence="4">The sequence shown here is derived from an EMBL/GenBank/DDBJ whole genome shotgun (WGS) entry which is preliminary data.</text>
</comment>
<reference evidence="4 5" key="1">
    <citation type="submission" date="2013-06" db="EMBL/GenBank/DDBJ databases">
        <title>Genome sequencing of Streptococcus mitis strains.</title>
        <authorList>
            <person name="Ikryannikova L.N."/>
            <person name="Ilina E.N."/>
            <person name="Kostryukova E.S."/>
            <person name="Semashko T.A."/>
            <person name="Savinova T.A."/>
            <person name="Karpova I.Y."/>
            <person name="Larin A.K."/>
            <person name="Ischenko D.S."/>
            <person name="Dubovickaya V.A."/>
            <person name="Sidorenko S.V."/>
            <person name="Govorun V.M."/>
        </authorList>
    </citation>
    <scope>NUCLEOTIDE SEQUENCE [LARGE SCALE GENOMIC DNA]</scope>
    <source>
        <strain evidence="4 5">18/56</strain>
    </source>
</reference>
<dbReference type="SUPFAM" id="SSF47413">
    <property type="entry name" value="lambda repressor-like DNA-binding domains"/>
    <property type="match status" value="1"/>
</dbReference>
<dbReference type="PROSITE" id="PS50943">
    <property type="entry name" value="HTH_CROC1"/>
    <property type="match status" value="1"/>
</dbReference>
<dbReference type="AlphaFoldDB" id="S7YUH5"/>
<dbReference type="Gene3D" id="1.10.260.40">
    <property type="entry name" value="lambda repressor-like DNA-binding domains"/>
    <property type="match status" value="1"/>
</dbReference>
<dbReference type="GO" id="GO:0003677">
    <property type="term" value="F:DNA binding"/>
    <property type="evidence" value="ECO:0007669"/>
    <property type="project" value="InterPro"/>
</dbReference>
<proteinExistence type="predicted"/>
<gene>
    <name evidence="4" type="ORF">M059_06110</name>
</gene>
<dbReference type="CDD" id="cd00093">
    <property type="entry name" value="HTH_XRE"/>
    <property type="match status" value="1"/>
</dbReference>
<feature type="transmembrane region" description="Helical" evidence="2">
    <location>
        <begin position="333"/>
        <end position="352"/>
    </location>
</feature>
<name>S7YUH5_STRMT</name>
<dbReference type="InterPro" id="IPR010982">
    <property type="entry name" value="Lambda_DNA-bd_dom_sf"/>
</dbReference>
<evidence type="ECO:0000313" key="4">
    <source>
        <dbReference type="EMBL" id="EPR94889.1"/>
    </source>
</evidence>
<keyword evidence="2" id="KW-1133">Transmembrane helix</keyword>
<accession>S7YUH5</accession>
<feature type="coiled-coil region" evidence="1">
    <location>
        <begin position="75"/>
        <end position="102"/>
    </location>
</feature>